<sequence length="34" mass="4187">MKCPFEVDSGVLYRTKAVQEQYNSFYRKVRHIRH</sequence>
<keyword evidence="2" id="KW-1185">Reference proteome</keyword>
<reference evidence="1 2" key="1">
    <citation type="journal article" date="2008" name="Nature">
        <title>The genome of the model beetle and pest Tribolium castaneum.</title>
        <authorList>
            <consortium name="Tribolium Genome Sequencing Consortium"/>
            <person name="Richards S."/>
            <person name="Gibbs R.A."/>
            <person name="Weinstock G.M."/>
            <person name="Brown S.J."/>
            <person name="Denell R."/>
            <person name="Beeman R.W."/>
            <person name="Gibbs R."/>
            <person name="Beeman R.W."/>
            <person name="Brown S.J."/>
            <person name="Bucher G."/>
            <person name="Friedrich M."/>
            <person name="Grimmelikhuijzen C.J."/>
            <person name="Klingler M."/>
            <person name="Lorenzen M."/>
            <person name="Richards S."/>
            <person name="Roth S."/>
            <person name="Schroder R."/>
            <person name="Tautz D."/>
            <person name="Zdobnov E.M."/>
            <person name="Muzny D."/>
            <person name="Gibbs R.A."/>
            <person name="Weinstock G.M."/>
            <person name="Attaway T."/>
            <person name="Bell S."/>
            <person name="Buhay C.J."/>
            <person name="Chandrabose M.N."/>
            <person name="Chavez D."/>
            <person name="Clerk-Blankenburg K.P."/>
            <person name="Cree A."/>
            <person name="Dao M."/>
            <person name="Davis C."/>
            <person name="Chacko J."/>
            <person name="Dinh H."/>
            <person name="Dugan-Rocha S."/>
            <person name="Fowler G."/>
            <person name="Garner T.T."/>
            <person name="Garnes J."/>
            <person name="Gnirke A."/>
            <person name="Hawes A."/>
            <person name="Hernandez J."/>
            <person name="Hines S."/>
            <person name="Holder M."/>
            <person name="Hume J."/>
            <person name="Jhangiani S.N."/>
            <person name="Joshi V."/>
            <person name="Khan Z.M."/>
            <person name="Jackson L."/>
            <person name="Kovar C."/>
            <person name="Kowis A."/>
            <person name="Lee S."/>
            <person name="Lewis L.R."/>
            <person name="Margolis J."/>
            <person name="Morgan M."/>
            <person name="Nazareth L.V."/>
            <person name="Nguyen N."/>
            <person name="Okwuonu G."/>
            <person name="Parker D."/>
            <person name="Richards S."/>
            <person name="Ruiz S.J."/>
            <person name="Santibanez J."/>
            <person name="Savard J."/>
            <person name="Scherer S.E."/>
            <person name="Schneider B."/>
            <person name="Sodergren E."/>
            <person name="Tautz D."/>
            <person name="Vattahil S."/>
            <person name="Villasana D."/>
            <person name="White C.S."/>
            <person name="Wright R."/>
            <person name="Park Y."/>
            <person name="Beeman R.W."/>
            <person name="Lord J."/>
            <person name="Oppert B."/>
            <person name="Lorenzen M."/>
            <person name="Brown S."/>
            <person name="Wang L."/>
            <person name="Savard J."/>
            <person name="Tautz D."/>
            <person name="Richards S."/>
            <person name="Weinstock G."/>
            <person name="Gibbs R.A."/>
            <person name="Liu Y."/>
            <person name="Worley K."/>
            <person name="Weinstock G."/>
            <person name="Elsik C.G."/>
            <person name="Reese J.T."/>
            <person name="Elhaik E."/>
            <person name="Landan G."/>
            <person name="Graur D."/>
            <person name="Arensburger P."/>
            <person name="Atkinson P."/>
            <person name="Beeman R.W."/>
            <person name="Beidler J."/>
            <person name="Brown S.J."/>
            <person name="Demuth J.P."/>
            <person name="Drury D.W."/>
            <person name="Du Y.Z."/>
            <person name="Fujiwara H."/>
            <person name="Lorenzen M."/>
            <person name="Maselli V."/>
            <person name="Osanai M."/>
            <person name="Park Y."/>
            <person name="Robertson H.M."/>
            <person name="Tu Z."/>
            <person name="Wang J.J."/>
            <person name="Wang S."/>
            <person name="Richards S."/>
            <person name="Song H."/>
            <person name="Zhang L."/>
            <person name="Sodergren E."/>
            <person name="Werner D."/>
            <person name="Stanke M."/>
            <person name="Morgenstern B."/>
            <person name="Solovyev V."/>
            <person name="Kosarev P."/>
            <person name="Brown G."/>
            <person name="Chen H.C."/>
            <person name="Ermolaeva O."/>
            <person name="Hlavina W."/>
            <person name="Kapustin Y."/>
            <person name="Kiryutin B."/>
            <person name="Kitts P."/>
            <person name="Maglott D."/>
            <person name="Pruitt K."/>
            <person name="Sapojnikov V."/>
            <person name="Souvorov A."/>
            <person name="Mackey A.J."/>
            <person name="Waterhouse R.M."/>
            <person name="Wyder S."/>
            <person name="Zdobnov E.M."/>
            <person name="Zdobnov E.M."/>
            <person name="Wyder S."/>
            <person name="Kriventseva E.V."/>
            <person name="Kadowaki T."/>
            <person name="Bork P."/>
            <person name="Aranda M."/>
            <person name="Bao R."/>
            <person name="Beermann A."/>
            <person name="Berns N."/>
            <person name="Bolognesi R."/>
            <person name="Bonneton F."/>
            <person name="Bopp D."/>
            <person name="Brown S.J."/>
            <person name="Bucher G."/>
            <person name="Butts T."/>
            <person name="Chaumot A."/>
            <person name="Denell R.E."/>
            <person name="Ferrier D.E."/>
            <person name="Friedrich M."/>
            <person name="Gordon C.M."/>
            <person name="Jindra M."/>
            <person name="Klingler M."/>
            <person name="Lan Q."/>
            <person name="Lattorff H.M."/>
            <person name="Laudet V."/>
            <person name="von Levetsow C."/>
            <person name="Liu Z."/>
            <person name="Lutz R."/>
            <person name="Lynch J.A."/>
            <person name="da Fonseca R.N."/>
            <person name="Posnien N."/>
            <person name="Reuter R."/>
            <person name="Roth S."/>
            <person name="Savard J."/>
            <person name="Schinko J.B."/>
            <person name="Schmitt C."/>
            <person name="Schoppmeier M."/>
            <person name="Schroder R."/>
            <person name="Shippy T.D."/>
            <person name="Simonnet F."/>
            <person name="Marques-Souza H."/>
            <person name="Tautz D."/>
            <person name="Tomoyasu Y."/>
            <person name="Trauner J."/>
            <person name="Van der Zee M."/>
            <person name="Vervoort M."/>
            <person name="Wittkopp N."/>
            <person name="Wimmer E.A."/>
            <person name="Yang X."/>
            <person name="Jones A.K."/>
            <person name="Sattelle D.B."/>
            <person name="Ebert P.R."/>
            <person name="Nelson D."/>
            <person name="Scott J.G."/>
            <person name="Beeman R.W."/>
            <person name="Muthukrishnan S."/>
            <person name="Kramer K.J."/>
            <person name="Arakane Y."/>
            <person name="Beeman R.W."/>
            <person name="Zhu Q."/>
            <person name="Hogenkamp D."/>
            <person name="Dixit R."/>
            <person name="Oppert B."/>
            <person name="Jiang H."/>
            <person name="Zou Z."/>
            <person name="Marshall J."/>
            <person name="Elpidina E."/>
            <person name="Vinokurov K."/>
            <person name="Oppert C."/>
            <person name="Zou Z."/>
            <person name="Evans J."/>
            <person name="Lu Z."/>
            <person name="Zhao P."/>
            <person name="Sumathipala N."/>
            <person name="Altincicek B."/>
            <person name="Vilcinskas A."/>
            <person name="Williams M."/>
            <person name="Hultmark D."/>
            <person name="Hetru C."/>
            <person name="Jiang H."/>
            <person name="Grimmelikhuijzen C.J."/>
            <person name="Hauser F."/>
            <person name="Cazzamali G."/>
            <person name="Williamson M."/>
            <person name="Park Y."/>
            <person name="Li B."/>
            <person name="Tanaka Y."/>
            <person name="Predel R."/>
            <person name="Neupert S."/>
            <person name="Schachtner J."/>
            <person name="Verleyen P."/>
            <person name="Raible F."/>
            <person name="Bork P."/>
            <person name="Friedrich M."/>
            <person name="Walden K.K."/>
            <person name="Robertson H.M."/>
            <person name="Angeli S."/>
            <person name="Foret S."/>
            <person name="Bucher G."/>
            <person name="Schuetz S."/>
            <person name="Maleszka R."/>
            <person name="Wimmer E.A."/>
            <person name="Beeman R.W."/>
            <person name="Lorenzen M."/>
            <person name="Tomoyasu Y."/>
            <person name="Miller S.C."/>
            <person name="Grossmann D."/>
            <person name="Bucher G."/>
        </authorList>
    </citation>
    <scope>NUCLEOTIDE SEQUENCE [LARGE SCALE GENOMIC DNA]</scope>
    <source>
        <strain evidence="1 2">Georgia GA2</strain>
    </source>
</reference>
<accession>D6WG01</accession>
<gene>
    <name evidence="1" type="primary">GLEAN_02543</name>
    <name evidence="1" type="ORF">TcasGA2_TC002543</name>
</gene>
<dbReference type="HOGENOM" id="CLU_3377691_0_0_1"/>
<proteinExistence type="predicted"/>
<dbReference type="EMBL" id="KQ971328">
    <property type="protein sequence ID" value="EEZ99768.1"/>
    <property type="molecule type" value="Genomic_DNA"/>
</dbReference>
<name>D6WG01_TRICA</name>
<dbReference type="AlphaFoldDB" id="D6WG01"/>
<organism evidence="1 2">
    <name type="scientific">Tribolium castaneum</name>
    <name type="common">Red flour beetle</name>
    <dbReference type="NCBI Taxonomy" id="7070"/>
    <lineage>
        <taxon>Eukaryota</taxon>
        <taxon>Metazoa</taxon>
        <taxon>Ecdysozoa</taxon>
        <taxon>Arthropoda</taxon>
        <taxon>Hexapoda</taxon>
        <taxon>Insecta</taxon>
        <taxon>Pterygota</taxon>
        <taxon>Neoptera</taxon>
        <taxon>Endopterygota</taxon>
        <taxon>Coleoptera</taxon>
        <taxon>Polyphaga</taxon>
        <taxon>Cucujiformia</taxon>
        <taxon>Tenebrionidae</taxon>
        <taxon>Tenebrionidae incertae sedis</taxon>
        <taxon>Tribolium</taxon>
    </lineage>
</organism>
<protein>
    <submittedName>
        <fullName evidence="1">Uncharacterized protein</fullName>
    </submittedName>
</protein>
<dbReference type="Proteomes" id="UP000007266">
    <property type="component" value="Linkage group 3"/>
</dbReference>
<evidence type="ECO:0000313" key="2">
    <source>
        <dbReference type="Proteomes" id="UP000007266"/>
    </source>
</evidence>
<reference evidence="1 2" key="2">
    <citation type="journal article" date="2010" name="Nucleic Acids Res.">
        <title>BeetleBase in 2010: revisions to provide comprehensive genomic information for Tribolium castaneum.</title>
        <authorList>
            <person name="Kim H.S."/>
            <person name="Murphy T."/>
            <person name="Xia J."/>
            <person name="Caragea D."/>
            <person name="Park Y."/>
            <person name="Beeman R.W."/>
            <person name="Lorenzen M.D."/>
            <person name="Butcher S."/>
            <person name="Manak J.R."/>
            <person name="Brown S.J."/>
        </authorList>
    </citation>
    <scope>GENOME REANNOTATION</scope>
    <source>
        <strain evidence="1 2">Georgia GA2</strain>
    </source>
</reference>
<evidence type="ECO:0000313" key="1">
    <source>
        <dbReference type="EMBL" id="EEZ99768.1"/>
    </source>
</evidence>